<organism evidence="6 7">
    <name type="scientific">Sphingobacterium cellulitidis</name>
    <dbReference type="NCBI Taxonomy" id="1768011"/>
    <lineage>
        <taxon>Bacteria</taxon>
        <taxon>Pseudomonadati</taxon>
        <taxon>Bacteroidota</taxon>
        <taxon>Sphingobacteriia</taxon>
        <taxon>Sphingobacteriales</taxon>
        <taxon>Sphingobacteriaceae</taxon>
        <taxon>Sphingobacterium</taxon>
    </lineage>
</organism>
<dbReference type="RefSeq" id="WP_094257958.1">
    <property type="nucleotide sequence ID" value="NZ_BMKM01000007.1"/>
</dbReference>
<name>A0A8H9G391_9SPHI</name>
<keyword evidence="3 5" id="KW-1133">Transmembrane helix</keyword>
<keyword evidence="7" id="KW-1185">Reference proteome</keyword>
<keyword evidence="4 5" id="KW-0472">Membrane</keyword>
<evidence type="ECO:0000256" key="2">
    <source>
        <dbReference type="ARBA" id="ARBA00022692"/>
    </source>
</evidence>
<comment type="subcellular location">
    <subcellularLocation>
        <location evidence="1">Membrane</location>
        <topology evidence="1">Multi-pass membrane protein</topology>
    </subcellularLocation>
</comment>
<dbReference type="EMBL" id="BMKM01000007">
    <property type="protein sequence ID" value="GGE27914.1"/>
    <property type="molecule type" value="Genomic_DNA"/>
</dbReference>
<evidence type="ECO:0000256" key="5">
    <source>
        <dbReference type="SAM" id="Phobius"/>
    </source>
</evidence>
<dbReference type="AlphaFoldDB" id="A0A8H9G391"/>
<comment type="caution">
    <text evidence="6">The sequence shown here is derived from an EMBL/GenBank/DDBJ whole genome shotgun (WGS) entry which is preliminary data.</text>
</comment>
<dbReference type="InterPro" id="IPR019109">
    <property type="entry name" value="MamF_MmsF"/>
</dbReference>
<evidence type="ECO:0000313" key="7">
    <source>
        <dbReference type="Proteomes" id="UP000614460"/>
    </source>
</evidence>
<reference evidence="6" key="2">
    <citation type="submission" date="2020-09" db="EMBL/GenBank/DDBJ databases">
        <authorList>
            <person name="Sun Q."/>
            <person name="Zhou Y."/>
        </authorList>
    </citation>
    <scope>NUCLEOTIDE SEQUENCE</scope>
    <source>
        <strain evidence="6">CGMCC 1.15966</strain>
    </source>
</reference>
<dbReference type="Pfam" id="PF09685">
    <property type="entry name" value="MamF_MmsF"/>
    <property type="match status" value="1"/>
</dbReference>
<feature type="transmembrane region" description="Helical" evidence="5">
    <location>
        <begin position="62"/>
        <end position="81"/>
    </location>
</feature>
<evidence type="ECO:0000256" key="3">
    <source>
        <dbReference type="ARBA" id="ARBA00022989"/>
    </source>
</evidence>
<evidence type="ECO:0000313" key="6">
    <source>
        <dbReference type="EMBL" id="GGE27914.1"/>
    </source>
</evidence>
<proteinExistence type="predicted"/>
<evidence type="ECO:0008006" key="8">
    <source>
        <dbReference type="Google" id="ProtNLM"/>
    </source>
</evidence>
<reference evidence="6" key="1">
    <citation type="journal article" date="2014" name="Int. J. Syst. Evol. Microbiol.">
        <title>Complete genome sequence of Corynebacterium casei LMG S-19264T (=DSM 44701T), isolated from a smear-ripened cheese.</title>
        <authorList>
            <consortium name="US DOE Joint Genome Institute (JGI-PGF)"/>
            <person name="Walter F."/>
            <person name="Albersmeier A."/>
            <person name="Kalinowski J."/>
            <person name="Ruckert C."/>
        </authorList>
    </citation>
    <scope>NUCLEOTIDE SEQUENCE</scope>
    <source>
        <strain evidence="6">CGMCC 1.15966</strain>
    </source>
</reference>
<sequence>MNNKTLSIVAYITLIGWLIAYFSGKEKADDFLKYHLKQGLAIFVFGLLLGIVLNILMMLTGIYALGYIGLINIVLMIIGMINASNGVMKPLPIIGKWAETKFPFLA</sequence>
<protein>
    <recommendedName>
        <fullName evidence="8">Import component protein</fullName>
    </recommendedName>
</protein>
<gene>
    <name evidence="6" type="ORF">GCM10011516_26930</name>
</gene>
<accession>A0A8H9G391</accession>
<dbReference type="Proteomes" id="UP000614460">
    <property type="component" value="Unassembled WGS sequence"/>
</dbReference>
<feature type="transmembrane region" description="Helical" evidence="5">
    <location>
        <begin position="6"/>
        <end position="24"/>
    </location>
</feature>
<keyword evidence="2 5" id="KW-0812">Transmembrane</keyword>
<evidence type="ECO:0000256" key="1">
    <source>
        <dbReference type="ARBA" id="ARBA00004141"/>
    </source>
</evidence>
<feature type="transmembrane region" description="Helical" evidence="5">
    <location>
        <begin position="36"/>
        <end position="56"/>
    </location>
</feature>
<evidence type="ECO:0000256" key="4">
    <source>
        <dbReference type="ARBA" id="ARBA00023136"/>
    </source>
</evidence>